<dbReference type="HOGENOM" id="CLU_006273_0_0_1"/>
<keyword evidence="4" id="KW-1185">Reference proteome</keyword>
<evidence type="ECO:0000313" key="3">
    <source>
        <dbReference type="EMBL" id="ETW80813.1"/>
    </source>
</evidence>
<protein>
    <recommendedName>
        <fullName evidence="2">Amidohydrolase-related domain-containing protein</fullName>
    </recommendedName>
</protein>
<dbReference type="GeneID" id="20667536"/>
<sequence>MEKLPTPVIHRSDSRPRPRPHTKSRLLGFCFALLVLYTLVSRVFVDRNIRIARVPIDASSIAEKCRKLDLKPGPPPDFHRRAVSDRFQPGTRPTLIRNATIWTGRVDGLEVVSGDLYLEGGIIHSVAEVDPALLARYAESIDVLDAHGAWVSPGIIDVHSHIGDMSSPGLKGAADTNSHKGPILPWLRSLDALNTHDDSYALTVAGGVTTSLVLPGSANAIGGQAFTIKLRKTTERSPTSMLLEPPYDINGTEAEAHSTLRWRQMKHACGRVYDGTRMDTFWAFRQAYDKARQIKEKQDTYCSKALAGRWDGLGEFPEDLQWEALVDVLRGRVRVQTHCYEAVDFDDLIRLTNEFKFSIAAVHHASEAYLVPDVLKKAYGHPPAVALFATHGRYKREAYRASEYAPRILTADGLQVVMKSDHPVTDSRHLLFEAQQAHYYGLSDNAALSAVTTYAAQVLGMDHRIGYIQAGYDADLVIWDSHPLALGATPAQVFIDGIPQLETPYVVQKPTAFQATPKTPNFDREAEEALKYDGLPPLLPTPSGADIVVFTNVKSITVPQAGDLTEVYTSSDNRAGVAVVKNGSILCFGEQTDCLASGFAGESVQTIDLHGGAISPALLSYGAPLGLQEIAQESSTGDGVVYDPLTTSLPNLLGSDIVIRAVDGLQFSGRSELLAYRAGVTRGISAPSHKGFMAGLGTYFSLGVVHRLQRGAIIQDVTALHITIRHFGTPSVSTQIAALRRLLLSSEKGSVWFDVVQGNLVLVAEAESADVIASLISLKSEIEAKSGRTIRMTISGATEAHLLSKEIAQAGVGVILKPRPFPSTWEQKRILPGPPLSKESSVSLLLAHNVTVGLATDEASSARNARFDAAWAALEAGGRISKSQALALVSTNLEKLLGGKSYADGTADLVATDDAGLFDLESRVVAVLSPTRGTVDLL</sequence>
<dbReference type="SUPFAM" id="SSF51556">
    <property type="entry name" value="Metallo-dependent hydrolases"/>
    <property type="match status" value="1"/>
</dbReference>
<evidence type="ECO:0000313" key="4">
    <source>
        <dbReference type="Proteomes" id="UP000030671"/>
    </source>
</evidence>
<organism evidence="3 4">
    <name type="scientific">Heterobasidion irregulare (strain TC 32-1)</name>
    <dbReference type="NCBI Taxonomy" id="747525"/>
    <lineage>
        <taxon>Eukaryota</taxon>
        <taxon>Fungi</taxon>
        <taxon>Dikarya</taxon>
        <taxon>Basidiomycota</taxon>
        <taxon>Agaricomycotina</taxon>
        <taxon>Agaricomycetes</taxon>
        <taxon>Russulales</taxon>
        <taxon>Bondarzewiaceae</taxon>
        <taxon>Heterobasidion</taxon>
        <taxon>Heterobasidion annosum species complex</taxon>
    </lineage>
</organism>
<dbReference type="RefSeq" id="XP_009547514.1">
    <property type="nucleotide sequence ID" value="XM_009549219.1"/>
</dbReference>
<evidence type="ECO:0000259" key="2">
    <source>
        <dbReference type="Pfam" id="PF01979"/>
    </source>
</evidence>
<accession>W4K4S5</accession>
<dbReference type="Pfam" id="PF01979">
    <property type="entry name" value="Amidohydro_1"/>
    <property type="match status" value="1"/>
</dbReference>
<dbReference type="Gene3D" id="3.20.20.140">
    <property type="entry name" value="Metal-dependent hydrolases"/>
    <property type="match status" value="2"/>
</dbReference>
<evidence type="ECO:0000256" key="1">
    <source>
        <dbReference type="SAM" id="MobiDB-lite"/>
    </source>
</evidence>
<dbReference type="GO" id="GO:0005737">
    <property type="term" value="C:cytoplasm"/>
    <property type="evidence" value="ECO:0007669"/>
    <property type="project" value="TreeGrafter"/>
</dbReference>
<dbReference type="SUPFAM" id="SSF51338">
    <property type="entry name" value="Composite domain of metallo-dependent hydrolases"/>
    <property type="match status" value="1"/>
</dbReference>
<gene>
    <name evidence="3" type="ORF">HETIRDRAFT_154932</name>
</gene>
<proteinExistence type="predicted"/>
<dbReference type="Proteomes" id="UP000030671">
    <property type="component" value="Unassembled WGS sequence"/>
</dbReference>
<dbReference type="InterPro" id="IPR032466">
    <property type="entry name" value="Metal_Hydrolase"/>
</dbReference>
<dbReference type="AlphaFoldDB" id="W4K4S5"/>
<dbReference type="OrthoDB" id="10258955at2759"/>
<dbReference type="GO" id="GO:0006145">
    <property type="term" value="P:purine nucleobase catabolic process"/>
    <property type="evidence" value="ECO:0007669"/>
    <property type="project" value="TreeGrafter"/>
</dbReference>
<reference evidence="3 4" key="1">
    <citation type="journal article" date="2012" name="New Phytol.">
        <title>Insight into trade-off between wood decay and parasitism from the genome of a fungal forest pathogen.</title>
        <authorList>
            <person name="Olson A."/>
            <person name="Aerts A."/>
            <person name="Asiegbu F."/>
            <person name="Belbahri L."/>
            <person name="Bouzid O."/>
            <person name="Broberg A."/>
            <person name="Canback B."/>
            <person name="Coutinho P.M."/>
            <person name="Cullen D."/>
            <person name="Dalman K."/>
            <person name="Deflorio G."/>
            <person name="van Diepen L.T."/>
            <person name="Dunand C."/>
            <person name="Duplessis S."/>
            <person name="Durling M."/>
            <person name="Gonthier P."/>
            <person name="Grimwood J."/>
            <person name="Fossdal C.G."/>
            <person name="Hansson D."/>
            <person name="Henrissat B."/>
            <person name="Hietala A."/>
            <person name="Himmelstrand K."/>
            <person name="Hoffmeister D."/>
            <person name="Hogberg N."/>
            <person name="James T.Y."/>
            <person name="Karlsson M."/>
            <person name="Kohler A."/>
            <person name="Kues U."/>
            <person name="Lee Y.H."/>
            <person name="Lin Y.C."/>
            <person name="Lind M."/>
            <person name="Lindquist E."/>
            <person name="Lombard V."/>
            <person name="Lucas S."/>
            <person name="Lunden K."/>
            <person name="Morin E."/>
            <person name="Murat C."/>
            <person name="Park J."/>
            <person name="Raffaello T."/>
            <person name="Rouze P."/>
            <person name="Salamov A."/>
            <person name="Schmutz J."/>
            <person name="Solheim H."/>
            <person name="Stahlberg J."/>
            <person name="Velez H."/>
            <person name="de Vries R.P."/>
            <person name="Wiebenga A."/>
            <person name="Woodward S."/>
            <person name="Yakovlev I."/>
            <person name="Garbelotto M."/>
            <person name="Martin F."/>
            <person name="Grigoriev I.V."/>
            <person name="Stenlid J."/>
        </authorList>
    </citation>
    <scope>NUCLEOTIDE SEQUENCE [LARGE SCALE GENOMIC DNA]</scope>
    <source>
        <strain evidence="3 4">TC 32-1</strain>
    </source>
</reference>
<dbReference type="PANTHER" id="PTHR43668">
    <property type="entry name" value="ALLANTOINASE"/>
    <property type="match status" value="1"/>
</dbReference>
<dbReference type="eggNOG" id="ENOG502QQ9Z">
    <property type="taxonomic scope" value="Eukaryota"/>
</dbReference>
<name>W4K4S5_HETIT</name>
<feature type="region of interest" description="Disordered" evidence="1">
    <location>
        <begin position="1"/>
        <end position="21"/>
    </location>
</feature>
<dbReference type="InterPro" id="IPR006680">
    <property type="entry name" value="Amidohydro-rel"/>
</dbReference>
<dbReference type="InterPro" id="IPR050138">
    <property type="entry name" value="DHOase/Allantoinase_Hydrolase"/>
</dbReference>
<dbReference type="InterPro" id="IPR011059">
    <property type="entry name" value="Metal-dep_hydrolase_composite"/>
</dbReference>
<dbReference type="KEGG" id="hir:HETIRDRAFT_154932"/>
<dbReference type="EMBL" id="KI925459">
    <property type="protein sequence ID" value="ETW80813.1"/>
    <property type="molecule type" value="Genomic_DNA"/>
</dbReference>
<feature type="domain" description="Amidohydrolase-related" evidence="2">
    <location>
        <begin position="411"/>
        <end position="494"/>
    </location>
</feature>
<dbReference type="PANTHER" id="PTHR43668:SF5">
    <property type="entry name" value="AMIDOHYDROLASE 3 DOMAIN-CONTAINING PROTEIN"/>
    <property type="match status" value="1"/>
</dbReference>
<dbReference type="InParanoid" id="W4K4S5"/>
<dbReference type="GO" id="GO:0004038">
    <property type="term" value="F:allantoinase activity"/>
    <property type="evidence" value="ECO:0007669"/>
    <property type="project" value="TreeGrafter"/>
</dbReference>